<dbReference type="InterPro" id="IPR001509">
    <property type="entry name" value="Epimerase_deHydtase"/>
</dbReference>
<dbReference type="Proteomes" id="UP001177769">
    <property type="component" value="Chromosome"/>
</dbReference>
<dbReference type="PANTHER" id="PTHR12126">
    <property type="entry name" value="NADH-UBIQUINONE OXIDOREDUCTASE 39 KDA SUBUNIT-RELATED"/>
    <property type="match status" value="1"/>
</dbReference>
<dbReference type="KEGG" id="pais:PFX98_10755"/>
<evidence type="ECO:0000313" key="2">
    <source>
        <dbReference type="EMBL" id="WIT14075.1"/>
    </source>
</evidence>
<dbReference type="InterPro" id="IPR051207">
    <property type="entry name" value="ComplexI_NDUFA9_subunit"/>
</dbReference>
<dbReference type="RefSeq" id="WP_285235198.1">
    <property type="nucleotide sequence ID" value="NZ_CP116346.1"/>
</dbReference>
<proteinExistence type="predicted"/>
<dbReference type="CDD" id="cd05271">
    <property type="entry name" value="NDUFA9_like_SDR_a"/>
    <property type="match status" value="1"/>
</dbReference>
<dbReference type="AlphaFoldDB" id="A0AA95SR00"/>
<evidence type="ECO:0000313" key="3">
    <source>
        <dbReference type="Proteomes" id="UP001177769"/>
    </source>
</evidence>
<accession>A0AA95SR00</accession>
<dbReference type="Gene3D" id="3.40.50.720">
    <property type="entry name" value="NAD(P)-binding Rossmann-like Domain"/>
    <property type="match status" value="1"/>
</dbReference>
<protein>
    <submittedName>
        <fullName evidence="2">Complex I NDUFA9 subunit family protein</fullName>
    </submittedName>
</protein>
<feature type="domain" description="NAD-dependent epimerase/dehydratase" evidence="1">
    <location>
        <begin position="6"/>
        <end position="214"/>
    </location>
</feature>
<organism evidence="2 3">
    <name type="scientific">Paucibacter sediminis</name>
    <dbReference type="NCBI Taxonomy" id="3019553"/>
    <lineage>
        <taxon>Bacteria</taxon>
        <taxon>Pseudomonadati</taxon>
        <taxon>Pseudomonadota</taxon>
        <taxon>Betaproteobacteria</taxon>
        <taxon>Burkholderiales</taxon>
        <taxon>Sphaerotilaceae</taxon>
        <taxon>Roseateles</taxon>
    </lineage>
</organism>
<keyword evidence="3" id="KW-1185">Reference proteome</keyword>
<name>A0AA95SR00_9BURK</name>
<gene>
    <name evidence="2" type="ORF">PFX98_10755</name>
</gene>
<dbReference type="PANTHER" id="PTHR12126:SF11">
    <property type="entry name" value="NADH DEHYDROGENASE [UBIQUINONE] 1 ALPHA SUBCOMPLEX SUBUNIT 9, MITOCHONDRIAL"/>
    <property type="match status" value="1"/>
</dbReference>
<evidence type="ECO:0000259" key="1">
    <source>
        <dbReference type="Pfam" id="PF01370"/>
    </source>
</evidence>
<dbReference type="SUPFAM" id="SSF51735">
    <property type="entry name" value="NAD(P)-binding Rossmann-fold domains"/>
    <property type="match status" value="1"/>
</dbReference>
<dbReference type="EMBL" id="CP116346">
    <property type="protein sequence ID" value="WIT14075.1"/>
    <property type="molecule type" value="Genomic_DNA"/>
</dbReference>
<sequence>MTPNKILILGGSGFVGRALCEQLVRQHGGAAAITVPSRRPAAHRGLQVLPGLDMIEADVHDAAQLTQLLRGQDLVVNLVAILQGDEAAFERAHVQLPRTLAAACREASVRRLIHVSALGVGPAAPSRYLRSKTRGEAVLQEAAAELDLTLLRPSVIFGADDQFLNLFAALQAWFPLMPLAGADAQFQPVWVEDVAAAILRCMQDRGTIGKTYELAGPQVLRLGELVKLAGRLSGHERRVLPLPAVLAKAQALLMESLPGEPMMSRDNLASMEVPNIASGTLPGLAELGIQAHAVEPIAAAYLRHGVSKMDVLRRGAHR</sequence>
<dbReference type="Pfam" id="PF01370">
    <property type="entry name" value="Epimerase"/>
    <property type="match status" value="1"/>
</dbReference>
<dbReference type="InterPro" id="IPR036291">
    <property type="entry name" value="NAD(P)-bd_dom_sf"/>
</dbReference>
<reference evidence="2" key="1">
    <citation type="submission" date="2023-01" db="EMBL/GenBank/DDBJ databases">
        <title>Whole genome sequence of Paucibacter sp. S2-9 isolated from pond sediment.</title>
        <authorList>
            <person name="Jung J.Y."/>
        </authorList>
    </citation>
    <scope>NUCLEOTIDE SEQUENCE</scope>
    <source>
        <strain evidence="2">S2-9</strain>
    </source>
</reference>
<dbReference type="GO" id="GO:0044877">
    <property type="term" value="F:protein-containing complex binding"/>
    <property type="evidence" value="ECO:0007669"/>
    <property type="project" value="TreeGrafter"/>
</dbReference>